<dbReference type="InterPro" id="IPR003165">
    <property type="entry name" value="Piwi"/>
</dbReference>
<dbReference type="AlphaFoldDB" id="A0A9P4J1A4"/>
<dbReference type="EMBL" id="ML996084">
    <property type="protein sequence ID" value="KAF2153637.1"/>
    <property type="molecule type" value="Genomic_DNA"/>
</dbReference>
<feature type="domain" description="Piwi" evidence="1">
    <location>
        <begin position="1"/>
        <end position="180"/>
    </location>
</feature>
<reference evidence="2" key="1">
    <citation type="journal article" date="2020" name="Stud. Mycol.">
        <title>101 Dothideomycetes genomes: a test case for predicting lifestyles and emergence of pathogens.</title>
        <authorList>
            <person name="Haridas S."/>
            <person name="Albert R."/>
            <person name="Binder M."/>
            <person name="Bloem J."/>
            <person name="Labutti K."/>
            <person name="Salamov A."/>
            <person name="Andreopoulos B."/>
            <person name="Baker S."/>
            <person name="Barry K."/>
            <person name="Bills G."/>
            <person name="Bluhm B."/>
            <person name="Cannon C."/>
            <person name="Castanera R."/>
            <person name="Culley D."/>
            <person name="Daum C."/>
            <person name="Ezra D."/>
            <person name="Gonzalez J."/>
            <person name="Henrissat B."/>
            <person name="Kuo A."/>
            <person name="Liang C."/>
            <person name="Lipzen A."/>
            <person name="Lutzoni F."/>
            <person name="Magnuson J."/>
            <person name="Mondo S."/>
            <person name="Nolan M."/>
            <person name="Ohm R."/>
            <person name="Pangilinan J."/>
            <person name="Park H.-J."/>
            <person name="Ramirez L."/>
            <person name="Alfaro M."/>
            <person name="Sun H."/>
            <person name="Tritt A."/>
            <person name="Yoshinaga Y."/>
            <person name="Zwiers L.-H."/>
            <person name="Turgeon B."/>
            <person name="Goodwin S."/>
            <person name="Spatafora J."/>
            <person name="Crous P."/>
            <person name="Grigoriev I."/>
        </authorList>
    </citation>
    <scope>NUCLEOTIDE SEQUENCE</scope>
    <source>
        <strain evidence="2">CBS 260.36</strain>
    </source>
</reference>
<dbReference type="GO" id="GO:0003676">
    <property type="term" value="F:nucleic acid binding"/>
    <property type="evidence" value="ECO:0007669"/>
    <property type="project" value="InterPro"/>
</dbReference>
<proteinExistence type="predicted"/>
<dbReference type="Proteomes" id="UP000799439">
    <property type="component" value="Unassembled WGS sequence"/>
</dbReference>
<gene>
    <name evidence="2" type="ORF">K461DRAFT_266773</name>
</gene>
<dbReference type="InterPro" id="IPR012337">
    <property type="entry name" value="RNaseH-like_sf"/>
</dbReference>
<evidence type="ECO:0000259" key="1">
    <source>
        <dbReference type="PROSITE" id="PS50822"/>
    </source>
</evidence>
<evidence type="ECO:0000313" key="2">
    <source>
        <dbReference type="EMBL" id="KAF2153637.1"/>
    </source>
</evidence>
<dbReference type="InterPro" id="IPR036397">
    <property type="entry name" value="RNaseH_sf"/>
</dbReference>
<keyword evidence="3" id="KW-1185">Reference proteome</keyword>
<dbReference type="PANTHER" id="PTHR22891">
    <property type="entry name" value="EUKARYOTIC TRANSLATION INITIATION FACTOR 2C"/>
    <property type="match status" value="1"/>
</dbReference>
<name>A0A9P4J1A4_9PEZI</name>
<dbReference type="SMART" id="SM00950">
    <property type="entry name" value="Piwi"/>
    <property type="match status" value="1"/>
</dbReference>
<comment type="caution">
    <text evidence="2">The sequence shown here is derived from an EMBL/GenBank/DDBJ whole genome shotgun (WGS) entry which is preliminary data.</text>
</comment>
<evidence type="ECO:0000313" key="3">
    <source>
        <dbReference type="Proteomes" id="UP000799439"/>
    </source>
</evidence>
<dbReference type="OrthoDB" id="3918091at2759"/>
<dbReference type="Gene3D" id="3.30.420.10">
    <property type="entry name" value="Ribonuclease H-like superfamily/Ribonuclease H"/>
    <property type="match status" value="1"/>
</dbReference>
<protein>
    <recommendedName>
        <fullName evidence="1">Piwi domain-containing protein</fullName>
    </recommendedName>
</protein>
<dbReference type="PROSITE" id="PS50822">
    <property type="entry name" value="PIWI"/>
    <property type="match status" value="1"/>
</dbReference>
<dbReference type="SUPFAM" id="SSF53098">
    <property type="entry name" value="Ribonuclease H-like"/>
    <property type="match status" value="1"/>
</dbReference>
<organism evidence="2 3">
    <name type="scientific">Myriangium duriaei CBS 260.36</name>
    <dbReference type="NCBI Taxonomy" id="1168546"/>
    <lineage>
        <taxon>Eukaryota</taxon>
        <taxon>Fungi</taxon>
        <taxon>Dikarya</taxon>
        <taxon>Ascomycota</taxon>
        <taxon>Pezizomycotina</taxon>
        <taxon>Dothideomycetes</taxon>
        <taxon>Dothideomycetidae</taxon>
        <taxon>Myriangiales</taxon>
        <taxon>Myriangiaceae</taxon>
        <taxon>Myriangium</taxon>
    </lineage>
</organism>
<dbReference type="Pfam" id="PF02171">
    <property type="entry name" value="Piwi"/>
    <property type="match status" value="1"/>
</dbReference>
<accession>A0A9P4J1A4</accession>
<sequence>MVVGIDVTHPSYGSLPTAPSVAAVVASTDAQLGQFPGVLRIQDASRREMVSDLIEMIKSRLELWERKHKTLPENVLVYRDGVSEGQYETLRNTEIKAMTDAFDLKYPKSQREKGLPRMTVIVVGKRHHTRFYPTRKNEAHQQSGNTKSGTVVDRGVTRIWDWDFFLQAHTGLKGTAKPAH</sequence>